<feature type="region of interest" description="Disordered" evidence="2">
    <location>
        <begin position="615"/>
        <end position="642"/>
    </location>
</feature>
<dbReference type="InterPro" id="IPR034164">
    <property type="entry name" value="Pepsin-like_dom"/>
</dbReference>
<dbReference type="Gene3D" id="2.40.70.10">
    <property type="entry name" value="Acid Proteases"/>
    <property type="match status" value="2"/>
</dbReference>
<dbReference type="GO" id="GO:0004190">
    <property type="term" value="F:aspartic-type endopeptidase activity"/>
    <property type="evidence" value="ECO:0007669"/>
    <property type="project" value="InterPro"/>
</dbReference>
<keyword evidence="6" id="KW-1185">Reference proteome</keyword>
<keyword evidence="3" id="KW-0472">Membrane</keyword>
<feature type="compositionally biased region" description="Low complexity" evidence="2">
    <location>
        <begin position="693"/>
        <end position="734"/>
    </location>
</feature>
<evidence type="ECO:0000313" key="5">
    <source>
        <dbReference type="EMBL" id="KIM83644.1"/>
    </source>
</evidence>
<protein>
    <recommendedName>
        <fullName evidence="4">Peptidase A1 domain-containing protein</fullName>
    </recommendedName>
</protein>
<dbReference type="PRINTS" id="PR00792">
    <property type="entry name" value="PEPSIN"/>
</dbReference>
<evidence type="ECO:0000256" key="3">
    <source>
        <dbReference type="SAM" id="Phobius"/>
    </source>
</evidence>
<dbReference type="AlphaFoldDB" id="A0A0C3FVX0"/>
<keyword evidence="3" id="KW-0812">Transmembrane</keyword>
<feature type="region of interest" description="Disordered" evidence="2">
    <location>
        <begin position="686"/>
        <end position="742"/>
    </location>
</feature>
<gene>
    <name evidence="5" type="ORF">PILCRDRAFT_819290</name>
</gene>
<dbReference type="InterPro" id="IPR001461">
    <property type="entry name" value="Aspartic_peptidase_A1"/>
</dbReference>
<feature type="compositionally biased region" description="Basic and acidic residues" evidence="2">
    <location>
        <begin position="549"/>
        <end position="561"/>
    </location>
</feature>
<evidence type="ECO:0000313" key="6">
    <source>
        <dbReference type="Proteomes" id="UP000054166"/>
    </source>
</evidence>
<dbReference type="OrthoDB" id="2747330at2759"/>
<dbReference type="SUPFAM" id="SSF50630">
    <property type="entry name" value="Acid proteases"/>
    <property type="match status" value="1"/>
</dbReference>
<dbReference type="InterPro" id="IPR021109">
    <property type="entry name" value="Peptidase_aspartic_dom_sf"/>
</dbReference>
<evidence type="ECO:0000256" key="1">
    <source>
        <dbReference type="ARBA" id="ARBA00007447"/>
    </source>
</evidence>
<proteinExistence type="inferred from homology"/>
<reference evidence="6" key="2">
    <citation type="submission" date="2015-01" db="EMBL/GenBank/DDBJ databases">
        <title>Evolutionary Origins and Diversification of the Mycorrhizal Mutualists.</title>
        <authorList>
            <consortium name="DOE Joint Genome Institute"/>
            <consortium name="Mycorrhizal Genomics Consortium"/>
            <person name="Kohler A."/>
            <person name="Kuo A."/>
            <person name="Nagy L.G."/>
            <person name="Floudas D."/>
            <person name="Copeland A."/>
            <person name="Barry K.W."/>
            <person name="Cichocki N."/>
            <person name="Veneault-Fourrey C."/>
            <person name="LaButti K."/>
            <person name="Lindquist E.A."/>
            <person name="Lipzen A."/>
            <person name="Lundell T."/>
            <person name="Morin E."/>
            <person name="Murat C."/>
            <person name="Riley R."/>
            <person name="Ohm R."/>
            <person name="Sun H."/>
            <person name="Tunlid A."/>
            <person name="Henrissat B."/>
            <person name="Grigoriev I.V."/>
            <person name="Hibbett D.S."/>
            <person name="Martin F."/>
        </authorList>
    </citation>
    <scope>NUCLEOTIDE SEQUENCE [LARGE SCALE GENOMIC DNA]</scope>
    <source>
        <strain evidence="6">F 1598</strain>
    </source>
</reference>
<sequence>MRTGIPGPSSLGRRSKEKRTRQFELAARGVEGDGGTDGMVLPLDMVGSGVWDVAYTIPIQVGTNGQNMSLQVDTGSSDLWIASTSCTDEACSDTKGRLYDPTLSSKATGVTFNISYLQGNVVGPVVWDQVQLGDYSIDFQALAAATTVNSEDLSYDYDGILGLALPLNSIISQLIPPVTNNSPDGASFSSNLFGITPRSQAPAAHYFSLVLQRPGSDRLPSLLGVGRHPSEIVPDPSKIQYSIVVSDEVGTLFWKTYIKAITVYVNSQPMPVAIPRGVKDTPLPVAVLDSGVPLILTTSEIANGIYGALGIGPAADGQYYVPCTTPLNMTITLDNRSEISLHPLDLTSPPSDDASSDSCVGVIQAADSTLDNQSSDIGDMILGVPFMRNTYTVMAYGVPDADGNFSNDTDPDDASSRSEIHPRLGLMGLTNATIAMQEFHTVRVLNQPLTPSSGQTASDASTGGKKMSVGIEVLIGLFGFFGLCVVLFALRWFLTKRKWNKAAAAAAAANAAEMGETKDGVGFTGYQLTRRKSRSSFDDPSDVTLRTTRSMESRKKDRIESEYTVSSGRTHYDGDFDGEFGLHSRTKEESHDFNDPWDPRNYSMAFRDSLYEPDTVQASPETPEPVQERQDHQRTASELRSQPQAVLVPLLAHTRGDSRADDLGEFGLIKLSSMAGVGTAARGSKIDTGLRQSSMSSLNSSGTARHPSPVRRLSLSPRGPRPPSSKSISNSLSSDAEIGHEP</sequence>
<evidence type="ECO:0000256" key="2">
    <source>
        <dbReference type="SAM" id="MobiDB-lite"/>
    </source>
</evidence>
<dbReference type="InterPro" id="IPR033121">
    <property type="entry name" value="PEPTIDASE_A1"/>
</dbReference>
<comment type="similarity">
    <text evidence="1">Belongs to the peptidase A1 family.</text>
</comment>
<dbReference type="CDD" id="cd05471">
    <property type="entry name" value="pepsin_like"/>
    <property type="match status" value="1"/>
</dbReference>
<organism evidence="5 6">
    <name type="scientific">Piloderma croceum (strain F 1598)</name>
    <dbReference type="NCBI Taxonomy" id="765440"/>
    <lineage>
        <taxon>Eukaryota</taxon>
        <taxon>Fungi</taxon>
        <taxon>Dikarya</taxon>
        <taxon>Basidiomycota</taxon>
        <taxon>Agaricomycotina</taxon>
        <taxon>Agaricomycetes</taxon>
        <taxon>Agaricomycetidae</taxon>
        <taxon>Atheliales</taxon>
        <taxon>Atheliaceae</taxon>
        <taxon>Piloderma</taxon>
    </lineage>
</organism>
<name>A0A0C3FVX0_PILCF</name>
<dbReference type="Proteomes" id="UP000054166">
    <property type="component" value="Unassembled WGS sequence"/>
</dbReference>
<feature type="region of interest" description="Disordered" evidence="2">
    <location>
        <begin position="1"/>
        <end position="21"/>
    </location>
</feature>
<feature type="compositionally biased region" description="Basic and acidic residues" evidence="2">
    <location>
        <begin position="626"/>
        <end position="637"/>
    </location>
</feature>
<dbReference type="PANTHER" id="PTHR47966">
    <property type="entry name" value="BETA-SITE APP-CLEAVING ENZYME, ISOFORM A-RELATED"/>
    <property type="match status" value="1"/>
</dbReference>
<accession>A0A0C3FVX0</accession>
<feature type="region of interest" description="Disordered" evidence="2">
    <location>
        <begin position="533"/>
        <end position="564"/>
    </location>
</feature>
<dbReference type="EMBL" id="KN832990">
    <property type="protein sequence ID" value="KIM83644.1"/>
    <property type="molecule type" value="Genomic_DNA"/>
</dbReference>
<dbReference type="GO" id="GO:0006508">
    <property type="term" value="P:proteolysis"/>
    <property type="evidence" value="ECO:0007669"/>
    <property type="project" value="InterPro"/>
</dbReference>
<feature type="transmembrane region" description="Helical" evidence="3">
    <location>
        <begin position="473"/>
        <end position="494"/>
    </location>
</feature>
<dbReference type="PANTHER" id="PTHR47966:SF57">
    <property type="entry name" value="PEPTIDASE A1 DOMAIN-CONTAINING PROTEIN"/>
    <property type="match status" value="1"/>
</dbReference>
<dbReference type="HOGENOM" id="CLU_014988_0_0_1"/>
<reference evidence="5 6" key="1">
    <citation type="submission" date="2014-04" db="EMBL/GenBank/DDBJ databases">
        <authorList>
            <consortium name="DOE Joint Genome Institute"/>
            <person name="Kuo A."/>
            <person name="Tarkka M."/>
            <person name="Buscot F."/>
            <person name="Kohler A."/>
            <person name="Nagy L.G."/>
            <person name="Floudas D."/>
            <person name="Copeland A."/>
            <person name="Barry K.W."/>
            <person name="Cichocki N."/>
            <person name="Veneault-Fourrey C."/>
            <person name="LaButti K."/>
            <person name="Lindquist E.A."/>
            <person name="Lipzen A."/>
            <person name="Lundell T."/>
            <person name="Morin E."/>
            <person name="Murat C."/>
            <person name="Sun H."/>
            <person name="Tunlid A."/>
            <person name="Henrissat B."/>
            <person name="Grigoriev I.V."/>
            <person name="Hibbett D.S."/>
            <person name="Martin F."/>
            <person name="Nordberg H.P."/>
            <person name="Cantor M.N."/>
            <person name="Hua S.X."/>
        </authorList>
    </citation>
    <scope>NUCLEOTIDE SEQUENCE [LARGE SCALE GENOMIC DNA]</scope>
    <source>
        <strain evidence="5 6">F 1598</strain>
    </source>
</reference>
<feature type="domain" description="Peptidase A1" evidence="4">
    <location>
        <begin position="55"/>
        <end position="406"/>
    </location>
</feature>
<evidence type="ECO:0000259" key="4">
    <source>
        <dbReference type="PROSITE" id="PS51767"/>
    </source>
</evidence>
<dbReference type="InParanoid" id="A0A0C3FVX0"/>
<dbReference type="Pfam" id="PF00026">
    <property type="entry name" value="Asp"/>
    <property type="match status" value="1"/>
</dbReference>
<dbReference type="PROSITE" id="PS51767">
    <property type="entry name" value="PEPTIDASE_A1"/>
    <property type="match status" value="1"/>
</dbReference>
<keyword evidence="3" id="KW-1133">Transmembrane helix</keyword>